<dbReference type="EnsemblMetazoa" id="XM_038192505.1">
    <property type="protein sequence ID" value="XP_038048433.1"/>
    <property type="gene ID" value="LOC119722407"/>
</dbReference>
<keyword evidence="3" id="KW-0677">Repeat</keyword>
<dbReference type="EnsemblMetazoa" id="XM_038192504.1">
    <property type="protein sequence ID" value="XP_038048432.1"/>
    <property type="gene ID" value="LOC119722407"/>
</dbReference>
<name>A0A913Z9X9_PATMI</name>
<dbReference type="SMART" id="SM00054">
    <property type="entry name" value="EFh"/>
    <property type="match status" value="3"/>
</dbReference>
<dbReference type="GO" id="GO:0098797">
    <property type="term" value="C:plasma membrane protein complex"/>
    <property type="evidence" value="ECO:0007669"/>
    <property type="project" value="TreeGrafter"/>
</dbReference>
<accession>A0A913Z9X9</accession>
<feature type="domain" description="EF-hand" evidence="7">
    <location>
        <begin position="370"/>
        <end position="405"/>
    </location>
</feature>
<dbReference type="RefSeq" id="XP_038048434.1">
    <property type="nucleotide sequence ID" value="XM_038192506.1"/>
</dbReference>
<dbReference type="RefSeq" id="XP_038048432.1">
    <property type="nucleotide sequence ID" value="XM_038192504.1"/>
</dbReference>
<dbReference type="FunFam" id="1.10.238.10:FF:000003">
    <property type="entry name" value="Calmodulin A"/>
    <property type="match status" value="1"/>
</dbReference>
<dbReference type="PANTHER" id="PTHR46819:SF1">
    <property type="entry name" value="EF-HAND CALCIUM-BINDING DOMAIN-CONTAINING PROTEIN 7"/>
    <property type="match status" value="1"/>
</dbReference>
<organism evidence="8 9">
    <name type="scientific">Patiria miniata</name>
    <name type="common">Bat star</name>
    <name type="synonym">Asterina miniata</name>
    <dbReference type="NCBI Taxonomy" id="46514"/>
    <lineage>
        <taxon>Eukaryota</taxon>
        <taxon>Metazoa</taxon>
        <taxon>Echinodermata</taxon>
        <taxon>Eleutherozoa</taxon>
        <taxon>Asterozoa</taxon>
        <taxon>Asteroidea</taxon>
        <taxon>Valvatacea</taxon>
        <taxon>Valvatida</taxon>
        <taxon>Asterinidae</taxon>
        <taxon>Patiria</taxon>
    </lineage>
</organism>
<dbReference type="PROSITE" id="PS00018">
    <property type="entry name" value="EF_HAND_1"/>
    <property type="match status" value="3"/>
</dbReference>
<dbReference type="EnsemblMetazoa" id="XM_038192506.1">
    <property type="protein sequence ID" value="XP_038048434.1"/>
    <property type="gene ID" value="LOC119722407"/>
</dbReference>
<dbReference type="CTD" id="84455"/>
<evidence type="ECO:0000313" key="8">
    <source>
        <dbReference type="EnsemblMetazoa" id="XP_038048434.1"/>
    </source>
</evidence>
<evidence type="ECO:0000256" key="5">
    <source>
        <dbReference type="ARBA" id="ARBA00023136"/>
    </source>
</evidence>
<dbReference type="RefSeq" id="XP_038048435.1">
    <property type="nucleotide sequence ID" value="XM_038192507.1"/>
</dbReference>
<dbReference type="Gene3D" id="1.10.238.10">
    <property type="entry name" value="EF-hand"/>
    <property type="match status" value="2"/>
</dbReference>
<dbReference type="EnsemblMetazoa" id="XM_038192507.1">
    <property type="protein sequence ID" value="XP_038048435.1"/>
    <property type="gene ID" value="LOC119722407"/>
</dbReference>
<dbReference type="AlphaFoldDB" id="A0A913Z9X9"/>
<feature type="compositionally biased region" description="Basic and acidic residues" evidence="6">
    <location>
        <begin position="179"/>
        <end position="196"/>
    </location>
</feature>
<evidence type="ECO:0000256" key="2">
    <source>
        <dbReference type="ARBA" id="ARBA00022723"/>
    </source>
</evidence>
<sequence length="597" mass="67048">MSRRDSGASSIASRRSRRSNTGGEGDSQRSKEAKFFEECQAAYVAVLDDTHDAITSRSQLSSVLHQSGRNPSQKTLDKYWTAKTKKLTYDEFCDIMRKEKPTTTSDLLNAFKKIDINGDGFITHDELSRVLTQRGEKMTSKEVETMIAEADDDGDRKLNYNEFCKMLMSTASKCRQLSKEKIDKKMKTERKTKEKAQPASKLGKDTSPTPHPRKRASINKTLPPVAKVAPKATEPRNLKSWNQTHRKGCCLFEHGKLVSHQYALEVSTSTALWLTVKPMNLHPETATDGPLPDIRVYLVRQRDDGTLGDLVAFTNLKSQQKYCLNQDLRAGTYRLLPMTTGCRFKPRERQPKSKAQLTKKDGEDYAILKPFRNALADIFELVDLDGNGTLSREEFNIFQLRTSGESVDDDAWEVVEENFELKKGELTRKGFMDLNQMEANDLEGDTDDLWETLHSMGFADDLKLDEALPFVIDVFTDKCKSHIKALPLQSGGSALEMAVCDSVMRSSEDRIKIKEADDAVMHCLAGDAIFTVVVENKSSSKFSLRMDCGKSSNCSSSRPDLDHTLVIPSRAAVVGHHLMPVKESEDWTVKCTETVIT</sequence>
<evidence type="ECO:0000256" key="1">
    <source>
        <dbReference type="ARBA" id="ARBA00004370"/>
    </source>
</evidence>
<dbReference type="GeneID" id="119722407"/>
<evidence type="ECO:0000256" key="3">
    <source>
        <dbReference type="ARBA" id="ARBA00022737"/>
    </source>
</evidence>
<dbReference type="RefSeq" id="XP_038048433.1">
    <property type="nucleotide sequence ID" value="XM_038192505.1"/>
</dbReference>
<feature type="region of interest" description="Disordered" evidence="6">
    <location>
        <begin position="1"/>
        <end position="32"/>
    </location>
</feature>
<feature type="region of interest" description="Disordered" evidence="6">
    <location>
        <begin position="179"/>
        <end position="218"/>
    </location>
</feature>
<dbReference type="OrthoDB" id="26525at2759"/>
<dbReference type="OMA" id="KTIDKYW"/>
<feature type="domain" description="EF-hand" evidence="7">
    <location>
        <begin position="138"/>
        <end position="173"/>
    </location>
</feature>
<keyword evidence="5" id="KW-0472">Membrane</keyword>
<dbReference type="GO" id="GO:1903569">
    <property type="term" value="P:positive regulation of protein localization to ciliary membrane"/>
    <property type="evidence" value="ECO:0007669"/>
    <property type="project" value="TreeGrafter"/>
</dbReference>
<protein>
    <recommendedName>
        <fullName evidence="7">EF-hand domain-containing protein</fullName>
    </recommendedName>
</protein>
<dbReference type="InterPro" id="IPR011992">
    <property type="entry name" value="EF-hand-dom_pair"/>
</dbReference>
<dbReference type="Pfam" id="PF13499">
    <property type="entry name" value="EF-hand_7"/>
    <property type="match status" value="1"/>
</dbReference>
<keyword evidence="4" id="KW-0106">Calcium</keyword>
<dbReference type="GO" id="GO:0005509">
    <property type="term" value="F:calcium ion binding"/>
    <property type="evidence" value="ECO:0007669"/>
    <property type="project" value="InterPro"/>
</dbReference>
<comment type="subcellular location">
    <subcellularLocation>
        <location evidence="1">Membrane</location>
    </subcellularLocation>
</comment>
<reference evidence="8" key="1">
    <citation type="submission" date="2022-11" db="UniProtKB">
        <authorList>
            <consortium name="EnsemblMetazoa"/>
        </authorList>
    </citation>
    <scope>IDENTIFICATION</scope>
</reference>
<dbReference type="PANTHER" id="PTHR46819">
    <property type="entry name" value="EF-HAND CALCIUM-BINDING DOMAIN-CONTAINING PROTEIN 7"/>
    <property type="match status" value="1"/>
</dbReference>
<dbReference type="Proteomes" id="UP000887568">
    <property type="component" value="Unplaced"/>
</dbReference>
<dbReference type="GO" id="GO:0060170">
    <property type="term" value="C:ciliary membrane"/>
    <property type="evidence" value="ECO:0007669"/>
    <property type="project" value="TreeGrafter"/>
</dbReference>
<dbReference type="Pfam" id="PF13202">
    <property type="entry name" value="EF-hand_5"/>
    <property type="match status" value="1"/>
</dbReference>
<keyword evidence="2" id="KW-0479">Metal-binding</keyword>
<evidence type="ECO:0000259" key="7">
    <source>
        <dbReference type="PROSITE" id="PS50222"/>
    </source>
</evidence>
<proteinExistence type="predicted"/>
<keyword evidence="9" id="KW-1185">Reference proteome</keyword>
<dbReference type="CDD" id="cd00051">
    <property type="entry name" value="EFh"/>
    <property type="match status" value="1"/>
</dbReference>
<dbReference type="SUPFAM" id="SSF47473">
    <property type="entry name" value="EF-hand"/>
    <property type="match status" value="2"/>
</dbReference>
<dbReference type="PROSITE" id="PS50222">
    <property type="entry name" value="EF_HAND_2"/>
    <property type="match status" value="3"/>
</dbReference>
<evidence type="ECO:0000256" key="4">
    <source>
        <dbReference type="ARBA" id="ARBA00022837"/>
    </source>
</evidence>
<evidence type="ECO:0000256" key="6">
    <source>
        <dbReference type="SAM" id="MobiDB-lite"/>
    </source>
</evidence>
<feature type="domain" description="EF-hand" evidence="7">
    <location>
        <begin position="102"/>
        <end position="137"/>
    </location>
</feature>
<dbReference type="InterPro" id="IPR002048">
    <property type="entry name" value="EF_hand_dom"/>
</dbReference>
<evidence type="ECO:0000313" key="9">
    <source>
        <dbReference type="Proteomes" id="UP000887568"/>
    </source>
</evidence>
<dbReference type="InterPro" id="IPR052266">
    <property type="entry name" value="Miro-EF-hand_domain"/>
</dbReference>
<dbReference type="InterPro" id="IPR018247">
    <property type="entry name" value="EF_Hand_1_Ca_BS"/>
</dbReference>